<dbReference type="Pfam" id="PF00856">
    <property type="entry name" value="SET"/>
    <property type="match status" value="1"/>
</dbReference>
<dbReference type="InterPro" id="IPR001214">
    <property type="entry name" value="SET_dom"/>
</dbReference>
<dbReference type="SMART" id="SM00317">
    <property type="entry name" value="SET"/>
    <property type="match status" value="1"/>
</dbReference>
<dbReference type="InterPro" id="IPR053010">
    <property type="entry name" value="SET_SmydA-8"/>
</dbReference>
<dbReference type="GO" id="GO:0008276">
    <property type="term" value="F:protein methyltransferase activity"/>
    <property type="evidence" value="ECO:0007669"/>
    <property type="project" value="UniProtKB-ARBA"/>
</dbReference>
<dbReference type="GO" id="GO:0008170">
    <property type="term" value="F:N-methyltransferase activity"/>
    <property type="evidence" value="ECO:0007669"/>
    <property type="project" value="UniProtKB-ARBA"/>
</dbReference>
<keyword evidence="3" id="KW-0862">Zinc</keyword>
<dbReference type="GO" id="GO:0008757">
    <property type="term" value="F:S-adenosylmethionine-dependent methyltransferase activity"/>
    <property type="evidence" value="ECO:0007669"/>
    <property type="project" value="UniProtKB-ARBA"/>
</dbReference>
<reference evidence="7" key="1">
    <citation type="submission" date="2020-11" db="EMBL/GenBank/DDBJ databases">
        <authorList>
            <person name="Whiteford S."/>
        </authorList>
    </citation>
    <scope>NUCLEOTIDE SEQUENCE</scope>
</reference>
<accession>A0A8S4GHN4</accession>
<dbReference type="Proteomes" id="UP000653454">
    <property type="component" value="Unassembled WGS sequence"/>
</dbReference>
<keyword evidence="8" id="KW-1185">Reference proteome</keyword>
<dbReference type="PROSITE" id="PS50280">
    <property type="entry name" value="SET"/>
    <property type="match status" value="1"/>
</dbReference>
<dbReference type="CDD" id="cd20071">
    <property type="entry name" value="SET_SMYD"/>
    <property type="match status" value="1"/>
</dbReference>
<evidence type="ECO:0000256" key="4">
    <source>
        <dbReference type="PROSITE-ProRule" id="PRU00134"/>
    </source>
</evidence>
<keyword evidence="1" id="KW-0479">Metal-binding</keyword>
<dbReference type="PANTHER" id="PTHR46455:SF1">
    <property type="entry name" value="SET AND MYND DOMAIN CONTAINING, ARTHROPOD-SPECIFIC, MEMBER 2"/>
    <property type="match status" value="1"/>
</dbReference>
<gene>
    <name evidence="7" type="ORF">PLXY2_LOCUS16861</name>
</gene>
<dbReference type="Gene3D" id="6.10.140.2220">
    <property type="match status" value="2"/>
</dbReference>
<name>A0A8S4GHN4_PLUXY</name>
<evidence type="ECO:0000313" key="7">
    <source>
        <dbReference type="EMBL" id="CAG9138612.1"/>
    </source>
</evidence>
<evidence type="ECO:0000259" key="5">
    <source>
        <dbReference type="PROSITE" id="PS50280"/>
    </source>
</evidence>
<dbReference type="Pfam" id="PF01753">
    <property type="entry name" value="zf-MYND"/>
    <property type="match status" value="1"/>
</dbReference>
<keyword evidence="2 4" id="KW-0863">Zinc-finger</keyword>
<feature type="domain" description="MYND-type" evidence="6">
    <location>
        <begin position="11"/>
        <end position="48"/>
    </location>
</feature>
<proteinExistence type="predicted"/>
<comment type="caution">
    <text evidence="7">The sequence shown here is derived from an EMBL/GenBank/DDBJ whole genome shotgun (WGS) entry which is preliminary data.</text>
</comment>
<dbReference type="PANTHER" id="PTHR46455">
    <property type="entry name" value="SET AND MYND DOMAIN CONTAINING, ARTHROPOD-SPECIFIC, MEMBER 4, ISOFORM A"/>
    <property type="match status" value="1"/>
</dbReference>
<dbReference type="InterPro" id="IPR002893">
    <property type="entry name" value="Znf_MYND"/>
</dbReference>
<dbReference type="SUPFAM" id="SSF82199">
    <property type="entry name" value="SET domain"/>
    <property type="match status" value="1"/>
</dbReference>
<feature type="domain" description="SET" evidence="5">
    <location>
        <begin position="51"/>
        <end position="295"/>
    </location>
</feature>
<evidence type="ECO:0000256" key="2">
    <source>
        <dbReference type="ARBA" id="ARBA00022771"/>
    </source>
</evidence>
<dbReference type="EMBL" id="CAJHNJ030000694">
    <property type="protein sequence ID" value="CAG9138612.1"/>
    <property type="molecule type" value="Genomic_DNA"/>
</dbReference>
<organism evidence="7 8">
    <name type="scientific">Plutella xylostella</name>
    <name type="common">Diamondback moth</name>
    <name type="synonym">Plutella maculipennis</name>
    <dbReference type="NCBI Taxonomy" id="51655"/>
    <lineage>
        <taxon>Eukaryota</taxon>
        <taxon>Metazoa</taxon>
        <taxon>Ecdysozoa</taxon>
        <taxon>Arthropoda</taxon>
        <taxon>Hexapoda</taxon>
        <taxon>Insecta</taxon>
        <taxon>Pterygota</taxon>
        <taxon>Neoptera</taxon>
        <taxon>Endopterygota</taxon>
        <taxon>Lepidoptera</taxon>
        <taxon>Glossata</taxon>
        <taxon>Ditrysia</taxon>
        <taxon>Yponomeutoidea</taxon>
        <taxon>Plutellidae</taxon>
        <taxon>Plutella</taxon>
    </lineage>
</organism>
<dbReference type="SUPFAM" id="SSF144232">
    <property type="entry name" value="HIT/MYND zinc finger-like"/>
    <property type="match status" value="1"/>
</dbReference>
<dbReference type="Gene3D" id="2.170.270.10">
    <property type="entry name" value="SET domain"/>
    <property type="match status" value="1"/>
</dbReference>
<dbReference type="Gene3D" id="1.10.220.160">
    <property type="match status" value="1"/>
</dbReference>
<dbReference type="PROSITE" id="PS50865">
    <property type="entry name" value="ZF_MYND_2"/>
    <property type="match status" value="1"/>
</dbReference>
<dbReference type="GO" id="GO:0008270">
    <property type="term" value="F:zinc ion binding"/>
    <property type="evidence" value="ECO:0007669"/>
    <property type="project" value="UniProtKB-KW"/>
</dbReference>
<dbReference type="InterPro" id="IPR046341">
    <property type="entry name" value="SET_dom_sf"/>
</dbReference>
<sequence length="552" mass="63029">MDYQKREIPTCEVCQKPANQTCGGCKLVFYCSRAHQKLGWREGHKLRCCAFKVQFSDTVGRHMVATRDIKQGEMILKEKPAAIGPKMASPVQCLACYKKLEPIKMEDNKTYDFYKCSSCHWPMCGPKCEKAEVHKAECKIMTDRQFKCTIKYETPDKIESAYCVIAPLRVLLMKESNPLQYENVLSLESHLEERVNTPLYTVLKANLVTFIIQVLGLHIDEETILKVASIFDTNSFEVRTPDGSKRMRGIYVTAAMMNHSCTPNTRHVFLGDEYNFALIATMPIAKGELITATYTQSLWGTLDRRRHLQTTKCFYCECARCKDPTEFDTHLGNIYCSMCNGPSGLNKGAMLMSTNPLDEGAVWKCEKCDHTILSKQMFWGNNALKGDLNKINKLNPRGFEEFITKYSQTLHPTNHLVIQAKLSLIQIYGNQKGYTLSELPDHLLKRKIDLCHELLEISDKIEPGWTRLRGTLLLDLQSAMTVETKREYEAEKITKAAAQDQLMESMTLLQEATNILRVEPYMRETLEAKIRELASQLEDKMEEKNGSELSVD</sequence>
<evidence type="ECO:0000259" key="6">
    <source>
        <dbReference type="PROSITE" id="PS50865"/>
    </source>
</evidence>
<dbReference type="AlphaFoldDB" id="A0A8S4GHN4"/>
<evidence type="ECO:0000256" key="1">
    <source>
        <dbReference type="ARBA" id="ARBA00022723"/>
    </source>
</evidence>
<evidence type="ECO:0000256" key="3">
    <source>
        <dbReference type="ARBA" id="ARBA00022833"/>
    </source>
</evidence>
<evidence type="ECO:0000313" key="8">
    <source>
        <dbReference type="Proteomes" id="UP000653454"/>
    </source>
</evidence>
<protein>
    <submittedName>
        <fullName evidence="7">(diamondback moth) hypothetical protein</fullName>
    </submittedName>
</protein>